<dbReference type="InterPro" id="IPR046341">
    <property type="entry name" value="SET_dom_sf"/>
</dbReference>
<dbReference type="OrthoDB" id="5793616at2759"/>
<dbReference type="AlphaFoldDB" id="A0A2G5VI36"/>
<dbReference type="Gene3D" id="2.40.50.40">
    <property type="match status" value="1"/>
</dbReference>
<dbReference type="Pfam" id="PF00385">
    <property type="entry name" value="Chromo"/>
    <property type="match status" value="1"/>
</dbReference>
<dbReference type="SMART" id="SM00298">
    <property type="entry name" value="CHROMO"/>
    <property type="match status" value="1"/>
</dbReference>
<dbReference type="Proteomes" id="UP000230233">
    <property type="component" value="Chromosome I"/>
</dbReference>
<accession>A0A2G5VI36</accession>
<dbReference type="InterPro" id="IPR000953">
    <property type="entry name" value="Chromo/chromo_shadow_dom"/>
</dbReference>
<dbReference type="InterPro" id="IPR023780">
    <property type="entry name" value="Chromo_domain"/>
</dbReference>
<evidence type="ECO:0000313" key="2">
    <source>
        <dbReference type="EMBL" id="PIC51438.1"/>
    </source>
</evidence>
<dbReference type="SUPFAM" id="SSF82199">
    <property type="entry name" value="SET domain"/>
    <property type="match status" value="1"/>
</dbReference>
<evidence type="ECO:0000259" key="1">
    <source>
        <dbReference type="PROSITE" id="PS50013"/>
    </source>
</evidence>
<keyword evidence="3" id="KW-1185">Reference proteome</keyword>
<gene>
    <name evidence="2" type="primary">Cnig_chr_I.g1953</name>
    <name evidence="2" type="ORF">B9Z55_001953</name>
</gene>
<dbReference type="Gene3D" id="2.170.270.10">
    <property type="entry name" value="SET domain"/>
    <property type="match status" value="1"/>
</dbReference>
<dbReference type="InterPro" id="IPR016197">
    <property type="entry name" value="Chromo-like_dom_sf"/>
</dbReference>
<comment type="caution">
    <text evidence="2">The sequence shown here is derived from an EMBL/GenBank/DDBJ whole genome shotgun (WGS) entry which is preliminary data.</text>
</comment>
<organism evidence="2 3">
    <name type="scientific">Caenorhabditis nigoni</name>
    <dbReference type="NCBI Taxonomy" id="1611254"/>
    <lineage>
        <taxon>Eukaryota</taxon>
        <taxon>Metazoa</taxon>
        <taxon>Ecdysozoa</taxon>
        <taxon>Nematoda</taxon>
        <taxon>Chromadorea</taxon>
        <taxon>Rhabditida</taxon>
        <taxon>Rhabditina</taxon>
        <taxon>Rhabditomorpha</taxon>
        <taxon>Rhabditoidea</taxon>
        <taxon>Rhabditidae</taxon>
        <taxon>Peloderinae</taxon>
        <taxon>Caenorhabditis</taxon>
    </lineage>
</organism>
<proteinExistence type="predicted"/>
<dbReference type="PROSITE" id="PS50013">
    <property type="entry name" value="CHROMO_2"/>
    <property type="match status" value="1"/>
</dbReference>
<dbReference type="SUPFAM" id="SSF54160">
    <property type="entry name" value="Chromo domain-like"/>
    <property type="match status" value="1"/>
</dbReference>
<dbReference type="CDD" id="cd00024">
    <property type="entry name" value="CD_CSD"/>
    <property type="match status" value="1"/>
</dbReference>
<protein>
    <recommendedName>
        <fullName evidence="1">Chromo domain-containing protein</fullName>
    </recommendedName>
</protein>
<sequence length="546" mass="62997">MRIRAYANTVVYLAFTVFKAYYPVFSQCCEYFPVPAESKNISLFSLNVNKMARKVKRLTHKKRRSSRPVKTEAAENVQYEVEKVIGTSNQGNTIYFEVKWKGFPSEENTQEPEFRLTCDDKILSYLVRRLDPIAYLDTIPESIEDINAMKTNKNYILDVIEPLTSIGQMTVLSGSVKFVNVDSIPSRVKYLKHMITCEQSYILKSLFVPPEDDVRRDMKQYQEELDLLQKSFTDYPKITIRIPYQIQTVFYSPPPLSKLLFEPISEAMFEERESDKYHFPPNSDILGFNKVVPFIDRSHLEEMADKKIKPTLEKDRLDFNSNPRFNVRMSLSQYPAYGWNLTLNEEVDENTPLLVIAGVVRPVAVAQKCLEEEGEIVAFSSFIEIPNSGMCLDRREFFDFSKYIPHNCEPTCGVRLVNSGNDVPDLVVYSLVSIDSSCTYTVSLDYFQMFQSDVKDHFLKNPAPDGQIFSLYEKLTDFVHCQCSMPSCKEVLYVSTMQKQLQQLLKSSKKKSRLDSDEESEQKIFGGLNLVDSDRIYAIRNGEFVD</sequence>
<evidence type="ECO:0000313" key="3">
    <source>
        <dbReference type="Proteomes" id="UP000230233"/>
    </source>
</evidence>
<reference evidence="3" key="1">
    <citation type="submission" date="2017-10" db="EMBL/GenBank/DDBJ databases">
        <title>Rapid genome shrinkage in a self-fertile nematode reveals novel sperm competition proteins.</title>
        <authorList>
            <person name="Yin D."/>
            <person name="Schwarz E.M."/>
            <person name="Thomas C.G."/>
            <person name="Felde R.L."/>
            <person name="Korf I.F."/>
            <person name="Cutter A.D."/>
            <person name="Schartner C.M."/>
            <person name="Ralston E.J."/>
            <person name="Meyer B.J."/>
            <person name="Haag E.S."/>
        </authorList>
    </citation>
    <scope>NUCLEOTIDE SEQUENCE [LARGE SCALE GENOMIC DNA]</scope>
    <source>
        <strain evidence="3">JU1422</strain>
    </source>
</reference>
<name>A0A2G5VI36_9PELO</name>
<dbReference type="EMBL" id="PDUG01000001">
    <property type="protein sequence ID" value="PIC51438.1"/>
    <property type="molecule type" value="Genomic_DNA"/>
</dbReference>
<feature type="domain" description="Chromo" evidence="1">
    <location>
        <begin position="79"/>
        <end position="129"/>
    </location>
</feature>